<keyword evidence="3" id="KW-0238">DNA-binding</keyword>
<dbReference type="GO" id="GO:0003700">
    <property type="term" value="F:DNA-binding transcription factor activity"/>
    <property type="evidence" value="ECO:0007669"/>
    <property type="project" value="InterPro"/>
</dbReference>
<feature type="domain" description="HTH lysR-type" evidence="5">
    <location>
        <begin position="1"/>
        <end position="58"/>
    </location>
</feature>
<dbReference type="Gene3D" id="3.40.190.290">
    <property type="match status" value="1"/>
</dbReference>
<reference evidence="6" key="2">
    <citation type="submission" date="2023-01" db="EMBL/GenBank/DDBJ databases">
        <authorList>
            <person name="Sun Q."/>
            <person name="Evtushenko L."/>
        </authorList>
    </citation>
    <scope>NUCLEOTIDE SEQUENCE</scope>
    <source>
        <strain evidence="6">VKM Ac-1069</strain>
    </source>
</reference>
<sequence length="288" mass="30023">MELRQARYFLAVVEHGGVAGAATALGLAGPSVSQAVRALERELGAELFHRIGRGMVLTAAGRAFVGPARRIVRSALAADGAAVGPDGPVRGRLDVLASTYVAVHPVAGLVGAFRRAHPEVAVRIGALADDDDSAALVRQGHCELAFTHLPVPAPGLTVRELGRHEYRLVAPPDVDLPAADPLDLADLPDLPLIVVPQAVPVRIQIERELLSVGKRTRVAAVCHHREAIGALVLAGVGATFLERSAAERLAGLGAGVRALRPAVHRPHGVIYDPRRLSPAGQAFVAALG</sequence>
<comment type="similarity">
    <text evidence="1">Belongs to the LysR transcriptional regulatory family.</text>
</comment>
<dbReference type="PANTHER" id="PTHR30346:SF28">
    <property type="entry name" value="HTH-TYPE TRANSCRIPTIONAL REGULATOR CYNR"/>
    <property type="match status" value="1"/>
</dbReference>
<keyword evidence="2" id="KW-0805">Transcription regulation</keyword>
<dbReference type="SUPFAM" id="SSF53850">
    <property type="entry name" value="Periplasmic binding protein-like II"/>
    <property type="match status" value="1"/>
</dbReference>
<dbReference type="SUPFAM" id="SSF46785">
    <property type="entry name" value="Winged helix' DNA-binding domain"/>
    <property type="match status" value="1"/>
</dbReference>
<evidence type="ECO:0000313" key="6">
    <source>
        <dbReference type="EMBL" id="GLL13851.1"/>
    </source>
</evidence>
<dbReference type="PANTHER" id="PTHR30346">
    <property type="entry name" value="TRANSCRIPTIONAL DUAL REGULATOR HCAR-RELATED"/>
    <property type="match status" value="1"/>
</dbReference>
<dbReference type="InterPro" id="IPR036390">
    <property type="entry name" value="WH_DNA-bd_sf"/>
</dbReference>
<evidence type="ECO:0000256" key="1">
    <source>
        <dbReference type="ARBA" id="ARBA00009437"/>
    </source>
</evidence>
<dbReference type="Pfam" id="PF03466">
    <property type="entry name" value="LysR_substrate"/>
    <property type="match status" value="1"/>
</dbReference>
<proteinExistence type="inferred from homology"/>
<dbReference type="GO" id="GO:0003677">
    <property type="term" value="F:DNA binding"/>
    <property type="evidence" value="ECO:0007669"/>
    <property type="project" value="UniProtKB-KW"/>
</dbReference>
<dbReference type="RefSeq" id="WP_037049935.1">
    <property type="nucleotide sequence ID" value="NZ_BAAAUZ010000051.1"/>
</dbReference>
<protein>
    <submittedName>
        <fullName evidence="6">Transcriptional regulator, LysR family protein</fullName>
    </submittedName>
</protein>
<dbReference type="Gene3D" id="1.10.10.10">
    <property type="entry name" value="Winged helix-like DNA-binding domain superfamily/Winged helix DNA-binding domain"/>
    <property type="match status" value="1"/>
</dbReference>
<dbReference type="InterPro" id="IPR005119">
    <property type="entry name" value="LysR_subst-bd"/>
</dbReference>
<name>A0A9W6L8Q7_9PSEU</name>
<dbReference type="FunFam" id="1.10.10.10:FF:000001">
    <property type="entry name" value="LysR family transcriptional regulator"/>
    <property type="match status" value="1"/>
</dbReference>
<comment type="caution">
    <text evidence="6">The sequence shown here is derived from an EMBL/GenBank/DDBJ whole genome shotgun (WGS) entry which is preliminary data.</text>
</comment>
<dbReference type="GO" id="GO:0032993">
    <property type="term" value="C:protein-DNA complex"/>
    <property type="evidence" value="ECO:0007669"/>
    <property type="project" value="TreeGrafter"/>
</dbReference>
<dbReference type="CDD" id="cd05466">
    <property type="entry name" value="PBP2_LTTR_substrate"/>
    <property type="match status" value="1"/>
</dbReference>
<dbReference type="InterPro" id="IPR000847">
    <property type="entry name" value="LysR_HTH_N"/>
</dbReference>
<dbReference type="AlphaFoldDB" id="A0A9W6L8Q7"/>
<dbReference type="EMBL" id="BSFQ01000025">
    <property type="protein sequence ID" value="GLL13851.1"/>
    <property type="molecule type" value="Genomic_DNA"/>
</dbReference>
<gene>
    <name evidence="6" type="ORF">GCM10017577_49950</name>
</gene>
<evidence type="ECO:0000256" key="4">
    <source>
        <dbReference type="ARBA" id="ARBA00023163"/>
    </source>
</evidence>
<reference evidence="6" key="1">
    <citation type="journal article" date="2014" name="Int. J. Syst. Evol. Microbiol.">
        <title>Complete genome sequence of Corynebacterium casei LMG S-19264T (=DSM 44701T), isolated from a smear-ripened cheese.</title>
        <authorList>
            <consortium name="US DOE Joint Genome Institute (JGI-PGF)"/>
            <person name="Walter F."/>
            <person name="Albersmeier A."/>
            <person name="Kalinowski J."/>
            <person name="Ruckert C."/>
        </authorList>
    </citation>
    <scope>NUCLEOTIDE SEQUENCE</scope>
    <source>
        <strain evidence="6">VKM Ac-1069</strain>
    </source>
</reference>
<evidence type="ECO:0000259" key="5">
    <source>
        <dbReference type="PROSITE" id="PS50931"/>
    </source>
</evidence>
<dbReference type="Pfam" id="PF00126">
    <property type="entry name" value="HTH_1"/>
    <property type="match status" value="1"/>
</dbReference>
<evidence type="ECO:0000256" key="2">
    <source>
        <dbReference type="ARBA" id="ARBA00023015"/>
    </source>
</evidence>
<keyword evidence="4" id="KW-0804">Transcription</keyword>
<keyword evidence="7" id="KW-1185">Reference proteome</keyword>
<accession>A0A9W6L8Q7</accession>
<dbReference type="PROSITE" id="PS50931">
    <property type="entry name" value="HTH_LYSR"/>
    <property type="match status" value="1"/>
</dbReference>
<organism evidence="6 7">
    <name type="scientific">Pseudonocardia halophobica</name>
    <dbReference type="NCBI Taxonomy" id="29401"/>
    <lineage>
        <taxon>Bacteria</taxon>
        <taxon>Bacillati</taxon>
        <taxon>Actinomycetota</taxon>
        <taxon>Actinomycetes</taxon>
        <taxon>Pseudonocardiales</taxon>
        <taxon>Pseudonocardiaceae</taxon>
        <taxon>Pseudonocardia</taxon>
    </lineage>
</organism>
<dbReference type="Proteomes" id="UP001143463">
    <property type="component" value="Unassembled WGS sequence"/>
</dbReference>
<evidence type="ECO:0000313" key="7">
    <source>
        <dbReference type="Proteomes" id="UP001143463"/>
    </source>
</evidence>
<dbReference type="InterPro" id="IPR036388">
    <property type="entry name" value="WH-like_DNA-bd_sf"/>
</dbReference>
<evidence type="ECO:0000256" key="3">
    <source>
        <dbReference type="ARBA" id="ARBA00023125"/>
    </source>
</evidence>